<name>A0A0L8BKH4_ENSAD</name>
<dbReference type="Gene3D" id="3.90.1140.10">
    <property type="entry name" value="Cyclic phosphodiesterase"/>
    <property type="match status" value="1"/>
</dbReference>
<dbReference type="Proteomes" id="UP000037425">
    <property type="component" value="Unassembled WGS sequence"/>
</dbReference>
<evidence type="ECO:0008006" key="3">
    <source>
        <dbReference type="Google" id="ProtNLM"/>
    </source>
</evidence>
<dbReference type="InterPro" id="IPR009097">
    <property type="entry name" value="Cyclic_Pdiesterase"/>
</dbReference>
<sequence length="191" mass="21455">MPIDQFSLDLGSPPPRRPIDLLYFAILPDAAAADTALRLAADDQERHGAAGEIYDPDRLHVSLHRVWKEPGLPDEAIRYAMRLGACVDAASFDIRFDRLVSIDQGRQYPRTLTCGNGNELLDDLMIQLSDGKTLKGEVVPHMTLYYGDRSAPYTDLRTPITWTALDFALVHTRKGLGETKVLRRWPLSRRA</sequence>
<gene>
    <name evidence="1" type="ORF">AC244_24890</name>
</gene>
<dbReference type="EMBL" id="LGAP01000022">
    <property type="protein sequence ID" value="KOF15093.1"/>
    <property type="molecule type" value="Genomic_DNA"/>
</dbReference>
<comment type="caution">
    <text evidence="1">The sequence shown here is derived from an EMBL/GenBank/DDBJ whole genome shotgun (WGS) entry which is preliminary data.</text>
</comment>
<dbReference type="OrthoDB" id="7770344at2"/>
<evidence type="ECO:0000313" key="1">
    <source>
        <dbReference type="EMBL" id="KOF15093.1"/>
    </source>
</evidence>
<dbReference type="Pfam" id="PF13563">
    <property type="entry name" value="2_5_RNA_ligase2"/>
    <property type="match status" value="1"/>
</dbReference>
<accession>A0A0L8BKH4</accession>
<dbReference type="PATRIC" id="fig|106592.7.peg.3721"/>
<dbReference type="RefSeq" id="WP_053251490.1">
    <property type="nucleotide sequence ID" value="NZ_LGAP01000022.1"/>
</dbReference>
<dbReference type="AlphaFoldDB" id="A0A0L8BKH4"/>
<proteinExistence type="predicted"/>
<dbReference type="SUPFAM" id="SSF55144">
    <property type="entry name" value="LigT-like"/>
    <property type="match status" value="1"/>
</dbReference>
<evidence type="ECO:0000313" key="2">
    <source>
        <dbReference type="Proteomes" id="UP000037425"/>
    </source>
</evidence>
<organism evidence="1 2">
    <name type="scientific">Ensifer adhaerens</name>
    <name type="common">Sinorhizobium morelense</name>
    <dbReference type="NCBI Taxonomy" id="106592"/>
    <lineage>
        <taxon>Bacteria</taxon>
        <taxon>Pseudomonadati</taxon>
        <taxon>Pseudomonadota</taxon>
        <taxon>Alphaproteobacteria</taxon>
        <taxon>Hyphomicrobiales</taxon>
        <taxon>Rhizobiaceae</taxon>
        <taxon>Sinorhizobium/Ensifer group</taxon>
        <taxon>Ensifer</taxon>
    </lineage>
</organism>
<protein>
    <recommendedName>
        <fullName evidence="3">2'-5' RNA ligase</fullName>
    </recommendedName>
</protein>
<reference evidence="2" key="1">
    <citation type="submission" date="2015-07" db="EMBL/GenBank/DDBJ databases">
        <title>Whole genome sequence of an Ensifer adhaerens strain isolated from a cave pool in the Wind Cave National Park.</title>
        <authorList>
            <person name="Eng W.W.H."/>
            <person name="Gan H.M."/>
            <person name="Barton H.A."/>
            <person name="Savka M.A."/>
        </authorList>
    </citation>
    <scope>NUCLEOTIDE SEQUENCE [LARGE SCALE GENOMIC DNA]</scope>
    <source>
        <strain evidence="2">SD006</strain>
    </source>
</reference>